<keyword evidence="1" id="KW-1133">Transmembrane helix</keyword>
<reference evidence="2" key="1">
    <citation type="journal article" date="2020" name="Stud. Mycol.">
        <title>101 Dothideomycetes genomes: a test case for predicting lifestyles and emergence of pathogens.</title>
        <authorList>
            <person name="Haridas S."/>
            <person name="Albert R."/>
            <person name="Binder M."/>
            <person name="Bloem J."/>
            <person name="Labutti K."/>
            <person name="Salamov A."/>
            <person name="Andreopoulos B."/>
            <person name="Baker S."/>
            <person name="Barry K."/>
            <person name="Bills G."/>
            <person name="Bluhm B."/>
            <person name="Cannon C."/>
            <person name="Castanera R."/>
            <person name="Culley D."/>
            <person name="Daum C."/>
            <person name="Ezra D."/>
            <person name="Gonzalez J."/>
            <person name="Henrissat B."/>
            <person name="Kuo A."/>
            <person name="Liang C."/>
            <person name="Lipzen A."/>
            <person name="Lutzoni F."/>
            <person name="Magnuson J."/>
            <person name="Mondo S."/>
            <person name="Nolan M."/>
            <person name="Ohm R."/>
            <person name="Pangilinan J."/>
            <person name="Park H.-J."/>
            <person name="Ramirez L."/>
            <person name="Alfaro M."/>
            <person name="Sun H."/>
            <person name="Tritt A."/>
            <person name="Yoshinaga Y."/>
            <person name="Zwiers L.-H."/>
            <person name="Turgeon B."/>
            <person name="Goodwin S."/>
            <person name="Spatafora J."/>
            <person name="Crous P."/>
            <person name="Grigoriev I."/>
        </authorList>
    </citation>
    <scope>NUCLEOTIDE SEQUENCE</scope>
    <source>
        <strain evidence="2">CBS 113979</strain>
    </source>
</reference>
<protein>
    <submittedName>
        <fullName evidence="2">Uncharacterized protein</fullName>
    </submittedName>
</protein>
<gene>
    <name evidence="2" type="ORF">K402DRAFT_250117</name>
</gene>
<sequence>MFRSDRGRLLMFHGRSWSSMFGFVIPLQHWFVIEAIVDRRRKLIRVLKETTHLLFSFDNTVKPTQRKCEPG</sequence>
<dbReference type="Proteomes" id="UP000800041">
    <property type="component" value="Unassembled WGS sequence"/>
</dbReference>
<organism evidence="2 3">
    <name type="scientific">Aulographum hederae CBS 113979</name>
    <dbReference type="NCBI Taxonomy" id="1176131"/>
    <lineage>
        <taxon>Eukaryota</taxon>
        <taxon>Fungi</taxon>
        <taxon>Dikarya</taxon>
        <taxon>Ascomycota</taxon>
        <taxon>Pezizomycotina</taxon>
        <taxon>Dothideomycetes</taxon>
        <taxon>Pleosporomycetidae</taxon>
        <taxon>Aulographales</taxon>
        <taxon>Aulographaceae</taxon>
    </lineage>
</organism>
<evidence type="ECO:0000256" key="1">
    <source>
        <dbReference type="SAM" id="Phobius"/>
    </source>
</evidence>
<dbReference type="EMBL" id="ML977206">
    <property type="protein sequence ID" value="KAF1981165.1"/>
    <property type="molecule type" value="Genomic_DNA"/>
</dbReference>
<keyword evidence="1" id="KW-0472">Membrane</keyword>
<keyword evidence="1" id="KW-0812">Transmembrane</keyword>
<dbReference type="AlphaFoldDB" id="A0A6G1GJP0"/>
<keyword evidence="3" id="KW-1185">Reference proteome</keyword>
<evidence type="ECO:0000313" key="3">
    <source>
        <dbReference type="Proteomes" id="UP000800041"/>
    </source>
</evidence>
<evidence type="ECO:0000313" key="2">
    <source>
        <dbReference type="EMBL" id="KAF1981165.1"/>
    </source>
</evidence>
<accession>A0A6G1GJP0</accession>
<proteinExistence type="predicted"/>
<name>A0A6G1GJP0_9PEZI</name>
<feature type="transmembrane region" description="Helical" evidence="1">
    <location>
        <begin position="20"/>
        <end position="37"/>
    </location>
</feature>